<dbReference type="InterPro" id="IPR036187">
    <property type="entry name" value="DNA_mismatch_repair_MutS_sf"/>
</dbReference>
<dbReference type="GO" id="GO:0005524">
    <property type="term" value="F:ATP binding"/>
    <property type="evidence" value="ECO:0007669"/>
    <property type="project" value="UniProtKB-KW"/>
</dbReference>
<keyword evidence="6" id="KW-1185">Reference proteome</keyword>
<dbReference type="Pfam" id="PF00488">
    <property type="entry name" value="MutS_V"/>
    <property type="match status" value="1"/>
</dbReference>
<evidence type="ECO:0000256" key="2">
    <source>
        <dbReference type="ARBA" id="ARBA00022741"/>
    </source>
</evidence>
<keyword evidence="2" id="KW-0547">Nucleotide-binding</keyword>
<reference evidence="7" key="1">
    <citation type="submission" date="2022-11" db="UniProtKB">
        <authorList>
            <consortium name="WormBaseParasite"/>
        </authorList>
    </citation>
    <scope>IDENTIFICATION</scope>
</reference>
<dbReference type="PIRSF" id="PIRSF005813">
    <property type="entry name" value="MSH2"/>
    <property type="match status" value="1"/>
</dbReference>
<dbReference type="InterPro" id="IPR011184">
    <property type="entry name" value="DNA_mismatch_repair_Msh2"/>
</dbReference>
<organism evidence="6 7">
    <name type="scientific">Ditylenchus dipsaci</name>
    <dbReference type="NCBI Taxonomy" id="166011"/>
    <lineage>
        <taxon>Eukaryota</taxon>
        <taxon>Metazoa</taxon>
        <taxon>Ecdysozoa</taxon>
        <taxon>Nematoda</taxon>
        <taxon>Chromadorea</taxon>
        <taxon>Rhabditida</taxon>
        <taxon>Tylenchina</taxon>
        <taxon>Tylenchomorpha</taxon>
        <taxon>Sphaerularioidea</taxon>
        <taxon>Anguinidae</taxon>
        <taxon>Anguininae</taxon>
        <taxon>Ditylenchus</taxon>
    </lineage>
</organism>
<keyword evidence="4" id="KW-0238">DNA-binding</keyword>
<evidence type="ECO:0000313" key="6">
    <source>
        <dbReference type="Proteomes" id="UP000887574"/>
    </source>
</evidence>
<feature type="domain" description="DNA mismatch repair proteins mutS family" evidence="5">
    <location>
        <begin position="641"/>
        <end position="657"/>
    </location>
</feature>
<dbReference type="Pfam" id="PF05192">
    <property type="entry name" value="MutS_III"/>
    <property type="match status" value="1"/>
</dbReference>
<accession>A0A915DFS1</accession>
<evidence type="ECO:0000313" key="7">
    <source>
        <dbReference type="WBParaSite" id="jg18781"/>
    </source>
</evidence>
<dbReference type="InterPro" id="IPR027417">
    <property type="entry name" value="P-loop_NTPase"/>
</dbReference>
<proteinExistence type="inferred from homology"/>
<protein>
    <submittedName>
        <fullName evidence="7">DNA mismatch repair proteins mutS family domain-containing protein</fullName>
    </submittedName>
</protein>
<dbReference type="GO" id="GO:0030983">
    <property type="term" value="F:mismatched DNA binding"/>
    <property type="evidence" value="ECO:0007669"/>
    <property type="project" value="InterPro"/>
</dbReference>
<dbReference type="InterPro" id="IPR000432">
    <property type="entry name" value="DNA_mismatch_repair_MutS_C"/>
</dbReference>
<dbReference type="InterPro" id="IPR045076">
    <property type="entry name" value="MutS"/>
</dbReference>
<dbReference type="InterPro" id="IPR007861">
    <property type="entry name" value="DNA_mismatch_repair_MutS_clamp"/>
</dbReference>
<dbReference type="GO" id="GO:0140664">
    <property type="term" value="F:ATP-dependent DNA damage sensor activity"/>
    <property type="evidence" value="ECO:0007669"/>
    <property type="project" value="InterPro"/>
</dbReference>
<dbReference type="Gene3D" id="3.40.50.300">
    <property type="entry name" value="P-loop containing nucleotide triphosphate hydrolases"/>
    <property type="match status" value="1"/>
</dbReference>
<dbReference type="GO" id="GO:0005634">
    <property type="term" value="C:nucleus"/>
    <property type="evidence" value="ECO:0007669"/>
    <property type="project" value="TreeGrafter"/>
</dbReference>
<dbReference type="SUPFAM" id="SSF48334">
    <property type="entry name" value="DNA repair protein MutS, domain III"/>
    <property type="match status" value="1"/>
</dbReference>
<name>A0A915DFS1_9BILA</name>
<dbReference type="SUPFAM" id="SSF52540">
    <property type="entry name" value="P-loop containing nucleoside triphosphate hydrolases"/>
    <property type="match status" value="1"/>
</dbReference>
<evidence type="ECO:0000259" key="5">
    <source>
        <dbReference type="PROSITE" id="PS00486"/>
    </source>
</evidence>
<evidence type="ECO:0000256" key="3">
    <source>
        <dbReference type="ARBA" id="ARBA00022840"/>
    </source>
</evidence>
<dbReference type="SMART" id="SM00533">
    <property type="entry name" value="MUTSd"/>
    <property type="match status" value="1"/>
</dbReference>
<keyword evidence="3" id="KW-0067">ATP-binding</keyword>
<comment type="similarity">
    <text evidence="1">Belongs to the DNA mismatch repair MutS family.</text>
</comment>
<dbReference type="PANTHER" id="PTHR11361">
    <property type="entry name" value="DNA MISMATCH REPAIR PROTEIN MUTS FAMILY MEMBER"/>
    <property type="match status" value="1"/>
</dbReference>
<dbReference type="SMART" id="SM00534">
    <property type="entry name" value="MUTSac"/>
    <property type="match status" value="1"/>
</dbReference>
<evidence type="ECO:0000256" key="1">
    <source>
        <dbReference type="ARBA" id="ARBA00006271"/>
    </source>
</evidence>
<sequence length="798" mass="90613">MTATILCISYSGKKIGAALYEEDTTVVRILHDTTEEDNFSMLMLTEVQPSHVIVNKSQDINFLLMVRKQCNFAPEIQKCSQTNTRLPLIANRTTQKMPPQEVQLDGHKDSEQDLLEDEEVFRPAVNFFPNIAFNANEAKKRLERMFNDDSRDGKLAAAFRFDYSAVNMIKSIGALLRYLEQQRIGVEFEEYDVKTPIKSIISLSLNELMEVDAVTQQALEIFHSDYNPQNIRRKFIFGNSRKEGMSIFKLCNICKSTPGKLLLKSWFERPTKNREVLQQRQEGVSFFFHDCNLDALNFMRNRLKDIMSIRGIIKRMQRGNLSINDWKNLYLTVCTLVKIGEYLTEREVRLNILKEKMAFFGEDLLQLATVLVEMIDFPESLSENRFVLKAGVDQTLDELKAAYEQLPEMLTSVAKMEAEELHIDSCSVAYVPILGYLLMISEEIKVPNISMVQMLFSAEDEEVGDIKMKIIDTETTITLRLEKLVLKRSGVILRALESASILDCLSSLAVVARDYNWTRPRFVDESMIDVAMARHPIAELICKSSTTYVPNPIMSSENYSKLKILSGPNASGKSVYLKMIGTITYLAHVGSFVPAEKAVFGPINRIMSRMYTIDSVLDGMSSFANDLKQMSSAIRKSDANSLLIIDEFGKGTMTEVGLSLLASCLNYWLEKPGGCCPHLFVASHFHALRNLLVESDLILYQTMDVIRKENDDLEFQFKLVDGVIDNSYATLTALKMGIPKAVVDRADEVYLHLREQRSAFLIGQMESIMDSFASWDMEADPKGFLELAERVFSADLQN</sequence>
<dbReference type="GO" id="GO:0051026">
    <property type="term" value="P:chiasma assembly"/>
    <property type="evidence" value="ECO:0007669"/>
    <property type="project" value="TreeGrafter"/>
</dbReference>
<evidence type="ECO:0000256" key="4">
    <source>
        <dbReference type="ARBA" id="ARBA00023125"/>
    </source>
</evidence>
<dbReference type="InterPro" id="IPR007696">
    <property type="entry name" value="DNA_mismatch_repair_MutS_core"/>
</dbReference>
<dbReference type="GO" id="GO:0006298">
    <property type="term" value="P:mismatch repair"/>
    <property type="evidence" value="ECO:0007669"/>
    <property type="project" value="InterPro"/>
</dbReference>
<dbReference type="PROSITE" id="PS00486">
    <property type="entry name" value="DNA_MISMATCH_REPAIR_2"/>
    <property type="match status" value="1"/>
</dbReference>
<dbReference type="WBParaSite" id="jg18781">
    <property type="protein sequence ID" value="jg18781"/>
    <property type="gene ID" value="jg18781"/>
</dbReference>
<dbReference type="PANTHER" id="PTHR11361:SF20">
    <property type="entry name" value="MUTS PROTEIN HOMOLOG 5"/>
    <property type="match status" value="1"/>
</dbReference>
<dbReference type="AlphaFoldDB" id="A0A915DFS1"/>
<dbReference type="Proteomes" id="UP000887574">
    <property type="component" value="Unplaced"/>
</dbReference>
<dbReference type="Pfam" id="PF05190">
    <property type="entry name" value="MutS_IV"/>
    <property type="match status" value="1"/>
</dbReference>
<dbReference type="Gene3D" id="1.10.1420.10">
    <property type="match status" value="2"/>
</dbReference>